<keyword evidence="1" id="KW-0255">Endonuclease</keyword>
<keyword evidence="1" id="KW-0378">Hydrolase</keyword>
<dbReference type="RefSeq" id="WP_207088731.1">
    <property type="nucleotide sequence ID" value="NZ_JAFLQW010000377.1"/>
</dbReference>
<sequence length="161" mass="17677">MSSNRIINAVIEGFLSADSATKQERGRRFAYVLGLTPGPAGADGGIDGYGVVDGSKIYFQSKLKRSKLGAEEAGIFYSNLVLHQSDIGILLAGVGYTGSTPSFPNAGFQNRLLEFPNLENYRIHLLSLRDILFEETPEWDSAVQDLPPLRQLTREAWDALE</sequence>
<organism evidence="1 2">
    <name type="scientific">Phormidium pseudopriestleyi FRX01</name>
    <dbReference type="NCBI Taxonomy" id="1759528"/>
    <lineage>
        <taxon>Bacteria</taxon>
        <taxon>Bacillati</taxon>
        <taxon>Cyanobacteriota</taxon>
        <taxon>Cyanophyceae</taxon>
        <taxon>Oscillatoriophycideae</taxon>
        <taxon>Oscillatoriales</taxon>
        <taxon>Oscillatoriaceae</taxon>
        <taxon>Phormidium</taxon>
    </lineage>
</organism>
<reference evidence="1 2" key="1">
    <citation type="submission" date="2021-03" db="EMBL/GenBank/DDBJ databases">
        <title>Metabolic Capacity of the Antarctic Cyanobacterium Phormidium pseudopriestleyi that Sustains Oxygenic Photosynthesis in the Presence of Hydrogen Sulfide.</title>
        <authorList>
            <person name="Lumian J.E."/>
            <person name="Jungblut A.D."/>
            <person name="Dillon M.L."/>
            <person name="Hawes I."/>
            <person name="Doran P.T."/>
            <person name="Mackey T.J."/>
            <person name="Dick G.J."/>
            <person name="Grettenberger C.L."/>
            <person name="Sumner D.Y."/>
        </authorList>
    </citation>
    <scope>NUCLEOTIDE SEQUENCE [LARGE SCALE GENOMIC DNA]</scope>
    <source>
        <strain evidence="1 2">FRX01</strain>
    </source>
</reference>
<protein>
    <submittedName>
        <fullName evidence="1">Restriction endonuclease</fullName>
    </submittedName>
</protein>
<keyword evidence="2" id="KW-1185">Reference proteome</keyword>
<dbReference type="Proteomes" id="UP000664844">
    <property type="component" value="Unassembled WGS sequence"/>
</dbReference>
<accession>A0ABS3FTB6</accession>
<dbReference type="EMBL" id="JAFLQW010000377">
    <property type="protein sequence ID" value="MBO0350244.1"/>
    <property type="molecule type" value="Genomic_DNA"/>
</dbReference>
<dbReference type="GO" id="GO:0004519">
    <property type="term" value="F:endonuclease activity"/>
    <property type="evidence" value="ECO:0007669"/>
    <property type="project" value="UniProtKB-KW"/>
</dbReference>
<gene>
    <name evidence="1" type="ORF">J0895_14205</name>
</gene>
<evidence type="ECO:0000313" key="2">
    <source>
        <dbReference type="Proteomes" id="UP000664844"/>
    </source>
</evidence>
<comment type="caution">
    <text evidence="1">The sequence shown here is derived from an EMBL/GenBank/DDBJ whole genome shotgun (WGS) entry which is preliminary data.</text>
</comment>
<evidence type="ECO:0000313" key="1">
    <source>
        <dbReference type="EMBL" id="MBO0350244.1"/>
    </source>
</evidence>
<name>A0ABS3FTB6_9CYAN</name>
<keyword evidence="1" id="KW-0540">Nuclease</keyword>
<proteinExistence type="predicted"/>